<sequence>MPEYASLTTLDALLADLRVGEARRRQLAMVRGQLERGLARGGLPVGARRSLRRLLEKEALARYLRLAESGALRARQAAYPPTSQATNEARLQCLDLLRKTHGLPPIRLGPVAKVNLGCR</sequence>
<gene>
    <name evidence="1" type="ORF">GCM10010365_20840</name>
</gene>
<dbReference type="AlphaFoldDB" id="A0A918PDG5"/>
<accession>A0A918PDG5</accession>
<evidence type="ECO:0000313" key="1">
    <source>
        <dbReference type="EMBL" id="GGZ01638.1"/>
    </source>
</evidence>
<dbReference type="RefSeq" id="WP_189857471.1">
    <property type="nucleotide sequence ID" value="NZ_BMVW01000002.1"/>
</dbReference>
<keyword evidence="2" id="KW-1185">Reference proteome</keyword>
<proteinExistence type="predicted"/>
<dbReference type="Proteomes" id="UP000622166">
    <property type="component" value="Unassembled WGS sequence"/>
</dbReference>
<evidence type="ECO:0000313" key="2">
    <source>
        <dbReference type="Proteomes" id="UP000622166"/>
    </source>
</evidence>
<protein>
    <submittedName>
        <fullName evidence="1">Uncharacterized protein</fullName>
    </submittedName>
</protein>
<dbReference type="EMBL" id="BMVW01000002">
    <property type="protein sequence ID" value="GGZ01638.1"/>
    <property type="molecule type" value="Genomic_DNA"/>
</dbReference>
<reference evidence="1" key="1">
    <citation type="journal article" date="2014" name="Int. J. Syst. Evol. Microbiol.">
        <title>Complete genome sequence of Corynebacterium casei LMG S-19264T (=DSM 44701T), isolated from a smear-ripened cheese.</title>
        <authorList>
            <consortium name="US DOE Joint Genome Institute (JGI-PGF)"/>
            <person name="Walter F."/>
            <person name="Albersmeier A."/>
            <person name="Kalinowski J."/>
            <person name="Ruckert C."/>
        </authorList>
    </citation>
    <scope>NUCLEOTIDE SEQUENCE</scope>
    <source>
        <strain evidence="1">JCM 4815</strain>
    </source>
</reference>
<reference evidence="1" key="2">
    <citation type="submission" date="2020-09" db="EMBL/GenBank/DDBJ databases">
        <authorList>
            <person name="Sun Q."/>
            <person name="Ohkuma M."/>
        </authorList>
    </citation>
    <scope>NUCLEOTIDE SEQUENCE</scope>
    <source>
        <strain evidence="1">JCM 4815</strain>
    </source>
</reference>
<organism evidence="1 2">
    <name type="scientific">Streptomyces poonensis</name>
    <dbReference type="NCBI Taxonomy" id="68255"/>
    <lineage>
        <taxon>Bacteria</taxon>
        <taxon>Bacillati</taxon>
        <taxon>Actinomycetota</taxon>
        <taxon>Actinomycetes</taxon>
        <taxon>Kitasatosporales</taxon>
        <taxon>Streptomycetaceae</taxon>
        <taxon>Streptomyces</taxon>
    </lineage>
</organism>
<comment type="caution">
    <text evidence="1">The sequence shown here is derived from an EMBL/GenBank/DDBJ whole genome shotgun (WGS) entry which is preliminary data.</text>
</comment>
<name>A0A918PDG5_9ACTN</name>